<evidence type="ECO:0000256" key="4">
    <source>
        <dbReference type="ARBA" id="ARBA00022842"/>
    </source>
</evidence>
<keyword evidence="13" id="KW-1185">Reference proteome</keyword>
<dbReference type="Proteomes" id="UP001150062">
    <property type="component" value="Unassembled WGS sequence"/>
</dbReference>
<feature type="binding site" evidence="8">
    <location>
        <position position="50"/>
    </location>
    <ligand>
        <name>Mg(2+)</name>
        <dbReference type="ChEBI" id="CHEBI:18420"/>
    </ligand>
</feature>
<dbReference type="CDD" id="cd00066">
    <property type="entry name" value="G-alpha"/>
    <property type="match status" value="1"/>
</dbReference>
<dbReference type="GO" id="GO:0005525">
    <property type="term" value="F:GTP binding"/>
    <property type="evidence" value="ECO:0007669"/>
    <property type="project" value="UniProtKB-KW"/>
</dbReference>
<dbReference type="SUPFAM" id="SSF47895">
    <property type="entry name" value="Transducin (alpha subunit), insertion domain"/>
    <property type="match status" value="1"/>
</dbReference>
<feature type="binding site" evidence="7">
    <location>
        <begin position="174"/>
        <end position="180"/>
    </location>
    <ligand>
        <name>GTP</name>
        <dbReference type="ChEBI" id="CHEBI:37565"/>
    </ligand>
</feature>
<dbReference type="GO" id="GO:0046872">
    <property type="term" value="F:metal ion binding"/>
    <property type="evidence" value="ECO:0007669"/>
    <property type="project" value="UniProtKB-KW"/>
</dbReference>
<evidence type="ECO:0000256" key="2">
    <source>
        <dbReference type="ARBA" id="ARBA00022723"/>
    </source>
</evidence>
<accession>A0AAV8ACF0</accession>
<sequence length="362" mass="41993">MGTCFSSESSEDRAANKQNKKINAKLKKLKNQIDEEIKILLLGAGESGKSTLFKQMKLLQDGNFDDEDYEHFITIIRQNTVSQMKVLIMAAEQMSIPIENSEIATMIKQFRNDGEDWTEEFTQNLKKLWMDSGIQQTFKKRDSNFHLNDSAEYFFENVDRIGETNFKPSKNDILHARVRTTGIDEADFSIEDFRFTMVDVGGQRNERRKWIHCFEDVTSVIFVASLCGYTQTLREDSSVNRMIESLNLFKEIWTSPWFSSSSIILFLNKKDMFEVKIKETDLSVCFEDYTGGNDFKKAVSFIKEKFEEASKSEEGEVDQDEDIVRELYSYETCAIDTKNVEVIFKMVSDYILKTIISESFEL</sequence>
<evidence type="ECO:0000256" key="1">
    <source>
        <dbReference type="ARBA" id="ARBA00011356"/>
    </source>
</evidence>
<evidence type="ECO:0000256" key="5">
    <source>
        <dbReference type="ARBA" id="ARBA00023134"/>
    </source>
</evidence>
<dbReference type="AlphaFoldDB" id="A0AAV8ACF0"/>
<keyword evidence="9" id="KW-0175">Coiled coil</keyword>
<organism evidence="10 12">
    <name type="scientific">Anaeramoeba flamelloides</name>
    <dbReference type="NCBI Taxonomy" id="1746091"/>
    <lineage>
        <taxon>Eukaryota</taxon>
        <taxon>Metamonada</taxon>
        <taxon>Anaeramoebidae</taxon>
        <taxon>Anaeramoeba</taxon>
    </lineage>
</organism>
<dbReference type="GO" id="GO:0007188">
    <property type="term" value="P:adenylate cyclase-modulating G protein-coupled receptor signaling pathway"/>
    <property type="evidence" value="ECO:0007669"/>
    <property type="project" value="TreeGrafter"/>
</dbReference>
<dbReference type="GO" id="GO:0003924">
    <property type="term" value="F:GTPase activity"/>
    <property type="evidence" value="ECO:0007669"/>
    <property type="project" value="InterPro"/>
</dbReference>
<dbReference type="EMBL" id="JAOAOG010000003">
    <property type="protein sequence ID" value="KAJ6255608.1"/>
    <property type="molecule type" value="Genomic_DNA"/>
</dbReference>
<evidence type="ECO:0000313" key="13">
    <source>
        <dbReference type="Proteomes" id="UP001150062"/>
    </source>
</evidence>
<dbReference type="GO" id="GO:0005737">
    <property type="term" value="C:cytoplasm"/>
    <property type="evidence" value="ECO:0007669"/>
    <property type="project" value="TreeGrafter"/>
</dbReference>
<reference evidence="10" key="2">
    <citation type="submission" date="2022-08" db="EMBL/GenBank/DDBJ databases">
        <title>Novel sulphate-reducing endosymbionts in the free-living metamonad Anaeramoeba.</title>
        <authorList>
            <person name="Jerlstrom-Hultqvist J."/>
            <person name="Cepicka I."/>
            <person name="Gallot-Lavallee L."/>
            <person name="Salas-Leiva D."/>
            <person name="Curtis B.A."/>
            <person name="Zahonova K."/>
            <person name="Pipaliya S."/>
            <person name="Dacks J."/>
            <person name="Roger A.J."/>
        </authorList>
    </citation>
    <scope>NUCLEOTIDE SEQUENCE</scope>
    <source>
        <strain evidence="10">Busselton2</strain>
    </source>
</reference>
<keyword evidence="6" id="KW-0807">Transducer</keyword>
<dbReference type="PANTHER" id="PTHR10218">
    <property type="entry name" value="GTP-BINDING PROTEIN ALPHA SUBUNIT"/>
    <property type="match status" value="1"/>
</dbReference>
<dbReference type="Proteomes" id="UP001146793">
    <property type="component" value="Unassembled WGS sequence"/>
</dbReference>
<dbReference type="GO" id="GO:0001664">
    <property type="term" value="F:G protein-coupled receptor binding"/>
    <property type="evidence" value="ECO:0007669"/>
    <property type="project" value="TreeGrafter"/>
</dbReference>
<feature type="binding site" evidence="7">
    <location>
        <begin position="199"/>
        <end position="203"/>
    </location>
    <ligand>
        <name>GTP</name>
        <dbReference type="ChEBI" id="CHEBI:37565"/>
    </ligand>
</feature>
<feature type="binding site" evidence="7">
    <location>
        <position position="334"/>
    </location>
    <ligand>
        <name>GTP</name>
        <dbReference type="ChEBI" id="CHEBI:37565"/>
    </ligand>
</feature>
<keyword evidence="2 8" id="KW-0479">Metal-binding</keyword>
<dbReference type="Gene3D" id="1.10.400.10">
    <property type="entry name" value="GI Alpha 1, domain 2-like"/>
    <property type="match status" value="1"/>
</dbReference>
<dbReference type="FunFam" id="3.40.50.300:FF:002307">
    <property type="entry name" value="Guanine nucleotide-binding protein G(k) subunit alpha"/>
    <property type="match status" value="1"/>
</dbReference>
<evidence type="ECO:0000313" key="11">
    <source>
        <dbReference type="EMBL" id="KAJ6255608.1"/>
    </source>
</evidence>
<feature type="binding site" evidence="7">
    <location>
        <begin position="46"/>
        <end position="51"/>
    </location>
    <ligand>
        <name>GTP</name>
        <dbReference type="ChEBI" id="CHEBI:37565"/>
    </ligand>
</feature>
<gene>
    <name evidence="10" type="ORF">M0812_05157</name>
    <name evidence="11" type="ORF">M0813_11168</name>
</gene>
<reference evidence="11" key="1">
    <citation type="submission" date="2022-08" db="EMBL/GenBank/DDBJ databases">
        <title>Novel sulfate-reducing endosymbionts in the free-living metamonad Anaeramoeba.</title>
        <authorList>
            <person name="Jerlstrom-Hultqvist J."/>
            <person name="Cepicka I."/>
            <person name="Gallot-Lavallee L."/>
            <person name="Salas-Leiva D."/>
            <person name="Curtis B.A."/>
            <person name="Zahonova K."/>
            <person name="Pipaliya S."/>
            <person name="Dacks J."/>
            <person name="Roger A.J."/>
        </authorList>
    </citation>
    <scope>NUCLEOTIDE SEQUENCE</scope>
    <source>
        <strain evidence="11">Schooner1</strain>
    </source>
</reference>
<dbReference type="PANTHER" id="PTHR10218:SF302">
    <property type="entry name" value="GUANINE NUCLEOTIDE-BINDING PROTEIN ALPHA-5 SUBUNIT"/>
    <property type="match status" value="1"/>
</dbReference>
<keyword evidence="5 7" id="KW-0342">GTP-binding</keyword>
<keyword evidence="4 8" id="KW-0460">Magnesium</keyword>
<evidence type="ECO:0000256" key="3">
    <source>
        <dbReference type="ARBA" id="ARBA00022741"/>
    </source>
</evidence>
<dbReference type="GO" id="GO:0005834">
    <property type="term" value="C:heterotrimeric G-protein complex"/>
    <property type="evidence" value="ECO:0007669"/>
    <property type="project" value="TreeGrafter"/>
</dbReference>
<keyword evidence="3 7" id="KW-0547">Nucleotide-binding</keyword>
<evidence type="ECO:0000256" key="6">
    <source>
        <dbReference type="ARBA" id="ARBA00023224"/>
    </source>
</evidence>
<dbReference type="GO" id="GO:0031683">
    <property type="term" value="F:G-protein beta/gamma-subunit complex binding"/>
    <property type="evidence" value="ECO:0007669"/>
    <property type="project" value="InterPro"/>
</dbReference>
<proteinExistence type="predicted"/>
<dbReference type="InterPro" id="IPR027417">
    <property type="entry name" value="P-loop_NTPase"/>
</dbReference>
<dbReference type="GO" id="GO:0032502">
    <property type="term" value="P:developmental process"/>
    <property type="evidence" value="ECO:0007669"/>
    <property type="project" value="UniProtKB-ARBA"/>
</dbReference>
<evidence type="ECO:0000313" key="12">
    <source>
        <dbReference type="Proteomes" id="UP001146793"/>
    </source>
</evidence>
<evidence type="ECO:0000256" key="7">
    <source>
        <dbReference type="PIRSR" id="PIRSR601019-1"/>
    </source>
</evidence>
<dbReference type="PRINTS" id="PR00318">
    <property type="entry name" value="GPROTEINA"/>
</dbReference>
<name>A0AAV8ACF0_9EUKA</name>
<comment type="caution">
    <text evidence="10">The sequence shown here is derived from an EMBL/GenBank/DDBJ whole genome shotgun (WGS) entry which is preliminary data.</text>
</comment>
<dbReference type="FunFam" id="1.10.400.10:FF:000007">
    <property type="entry name" value="Guanine nucleotide-binding protein subunit alpha"/>
    <property type="match status" value="1"/>
</dbReference>
<dbReference type="EMBL" id="JANTQA010000011">
    <property type="protein sequence ID" value="KAJ3451116.1"/>
    <property type="molecule type" value="Genomic_DNA"/>
</dbReference>
<dbReference type="InterPro" id="IPR011025">
    <property type="entry name" value="GproteinA_insert"/>
</dbReference>
<dbReference type="SUPFAM" id="SSF52540">
    <property type="entry name" value="P-loop containing nucleoside triphosphate hydrolases"/>
    <property type="match status" value="1"/>
</dbReference>
<protein>
    <submittedName>
        <fullName evidence="10">Guanine nucleotide-binding protein g(O) subunit alpha</fullName>
    </submittedName>
</protein>
<dbReference type="Gene3D" id="3.40.50.300">
    <property type="entry name" value="P-loop containing nucleotide triphosphate hydrolases"/>
    <property type="match status" value="1"/>
</dbReference>
<evidence type="ECO:0000313" key="10">
    <source>
        <dbReference type="EMBL" id="KAJ3451116.1"/>
    </source>
</evidence>
<dbReference type="SMART" id="SM00275">
    <property type="entry name" value="G_alpha"/>
    <property type="match status" value="1"/>
</dbReference>
<feature type="binding site" evidence="7">
    <location>
        <begin position="268"/>
        <end position="271"/>
    </location>
    <ligand>
        <name>GTP</name>
        <dbReference type="ChEBI" id="CHEBI:37565"/>
    </ligand>
</feature>
<dbReference type="Pfam" id="PF00503">
    <property type="entry name" value="G-alpha"/>
    <property type="match status" value="1"/>
</dbReference>
<comment type="subunit">
    <text evidence="1">G proteins are composed of 3 units; alpha, beta and gamma. The alpha chain contains the guanine nucleotide binding site.</text>
</comment>
<dbReference type="InterPro" id="IPR001019">
    <property type="entry name" value="Gprotein_alpha_su"/>
</dbReference>
<feature type="coiled-coil region" evidence="9">
    <location>
        <begin position="12"/>
        <end position="39"/>
    </location>
</feature>
<feature type="binding site" evidence="7">
    <location>
        <begin position="149"/>
        <end position="150"/>
    </location>
    <ligand>
        <name>GTP</name>
        <dbReference type="ChEBI" id="CHEBI:37565"/>
    </ligand>
</feature>
<feature type="binding site" evidence="8">
    <location>
        <position position="180"/>
    </location>
    <ligand>
        <name>Mg(2+)</name>
        <dbReference type="ChEBI" id="CHEBI:18420"/>
    </ligand>
</feature>
<dbReference type="PROSITE" id="PS51882">
    <property type="entry name" value="G_ALPHA"/>
    <property type="match status" value="1"/>
</dbReference>
<evidence type="ECO:0000256" key="9">
    <source>
        <dbReference type="SAM" id="Coils"/>
    </source>
</evidence>
<evidence type="ECO:0000256" key="8">
    <source>
        <dbReference type="PIRSR" id="PIRSR601019-2"/>
    </source>
</evidence>